<dbReference type="EMBL" id="JANTHX010000008">
    <property type="protein sequence ID" value="MCS0500646.1"/>
    <property type="molecule type" value="Genomic_DNA"/>
</dbReference>
<dbReference type="SUPFAM" id="SSF46785">
    <property type="entry name" value="Winged helix' DNA-binding domain"/>
    <property type="match status" value="1"/>
</dbReference>
<evidence type="ECO:0000313" key="3">
    <source>
        <dbReference type="Proteomes" id="UP001205337"/>
    </source>
</evidence>
<organism evidence="2 3">
    <name type="scientific">Protaetiibacter mangrovi</name>
    <dbReference type="NCBI Taxonomy" id="2970926"/>
    <lineage>
        <taxon>Bacteria</taxon>
        <taxon>Bacillati</taxon>
        <taxon>Actinomycetota</taxon>
        <taxon>Actinomycetes</taxon>
        <taxon>Micrococcales</taxon>
        <taxon>Microbacteriaceae</taxon>
        <taxon>Protaetiibacter</taxon>
    </lineage>
</organism>
<dbReference type="Proteomes" id="UP001205337">
    <property type="component" value="Unassembled WGS sequence"/>
</dbReference>
<dbReference type="InterPro" id="IPR036390">
    <property type="entry name" value="WH_DNA-bd_sf"/>
</dbReference>
<reference evidence="2 3" key="1">
    <citation type="submission" date="2022-08" db="EMBL/GenBank/DDBJ databases">
        <authorList>
            <person name="Li F."/>
        </authorList>
    </citation>
    <scope>NUCLEOTIDE SEQUENCE [LARGE SCALE GENOMIC DNA]</scope>
    <source>
        <strain evidence="2 3">10F1B-8-1</strain>
    </source>
</reference>
<gene>
    <name evidence="2" type="ORF">NUH29_13925</name>
</gene>
<proteinExistence type="predicted"/>
<comment type="caution">
    <text evidence="2">The sequence shown here is derived from an EMBL/GenBank/DDBJ whole genome shotgun (WGS) entry which is preliminary data.</text>
</comment>
<sequence>MSSIRFYILASLAERGPMHGHALVALAEQEHVHEWTDISVGGLYGAARRLAAEGLIEAVRTEKQGNYPERQVFGITDAGREALRALRRDMLAELSWRHDPVDLAISSLDPDTLDELETVIRDRRERLQAILEHQIAHRERIRPYLTEAEWLSTRHGLHRLQAELDWHDELLAAVPDIVRDERTRKNQKDS</sequence>
<dbReference type="InterPro" id="IPR036388">
    <property type="entry name" value="WH-like_DNA-bd_sf"/>
</dbReference>
<dbReference type="PANTHER" id="PTHR43252:SF7">
    <property type="entry name" value="TRANSCRIPTIONAL REGULATOR YQJI"/>
    <property type="match status" value="1"/>
</dbReference>
<dbReference type="PANTHER" id="PTHR43252">
    <property type="entry name" value="TRANSCRIPTIONAL REGULATOR YQJI"/>
    <property type="match status" value="1"/>
</dbReference>
<evidence type="ECO:0000313" key="2">
    <source>
        <dbReference type="EMBL" id="MCS0500646.1"/>
    </source>
</evidence>
<keyword evidence="3" id="KW-1185">Reference proteome</keyword>
<name>A0ABT1ZIW5_9MICO</name>
<dbReference type="Gene3D" id="1.10.10.10">
    <property type="entry name" value="Winged helix-like DNA-binding domain superfamily/Winged helix DNA-binding domain"/>
    <property type="match status" value="1"/>
</dbReference>
<feature type="domain" description="Transcription regulator PadR N-terminal" evidence="1">
    <location>
        <begin position="8"/>
        <end position="84"/>
    </location>
</feature>
<evidence type="ECO:0000259" key="1">
    <source>
        <dbReference type="Pfam" id="PF03551"/>
    </source>
</evidence>
<accession>A0ABT1ZIW5</accession>
<protein>
    <submittedName>
        <fullName evidence="2">PadR family transcriptional regulator</fullName>
    </submittedName>
</protein>
<dbReference type="InterPro" id="IPR005149">
    <property type="entry name" value="Tscrpt_reg_PadR_N"/>
</dbReference>
<dbReference type="Pfam" id="PF03551">
    <property type="entry name" value="PadR"/>
    <property type="match status" value="1"/>
</dbReference>
<dbReference type="RefSeq" id="WP_258799838.1">
    <property type="nucleotide sequence ID" value="NZ_JANTHX010000008.1"/>
</dbReference>